<comment type="caution">
    <text evidence="3">The sequence shown here is derived from an EMBL/GenBank/DDBJ whole genome shotgun (WGS) entry which is preliminary data.</text>
</comment>
<accession>A0A7X8TP45</accession>
<dbReference type="Proteomes" id="UP000535589">
    <property type="component" value="Unassembled WGS sequence"/>
</dbReference>
<dbReference type="CDD" id="cd10456">
    <property type="entry name" value="GIY-YIG_UPF0213"/>
    <property type="match status" value="1"/>
</dbReference>
<organism evidence="3 4">
    <name type="scientific">Vibrio agarilyticus</name>
    <dbReference type="NCBI Taxonomy" id="2726741"/>
    <lineage>
        <taxon>Bacteria</taxon>
        <taxon>Pseudomonadati</taxon>
        <taxon>Pseudomonadota</taxon>
        <taxon>Gammaproteobacteria</taxon>
        <taxon>Vibrionales</taxon>
        <taxon>Vibrionaceae</taxon>
        <taxon>Vibrio</taxon>
    </lineage>
</organism>
<sequence>MPIIPSGKVATSWSVYFVRTRFNALYCGISNDVERRFALHQAGRGAKALRGKMPLQLVWQYHVGSRSLAARVEYALKQLPKSTKEQLILGHRKIHIDHTNSVQIMLSI</sequence>
<name>A0A7X8TP45_9VIBR</name>
<comment type="similarity">
    <text evidence="1">Belongs to the UPF0213 family.</text>
</comment>
<evidence type="ECO:0000313" key="3">
    <source>
        <dbReference type="EMBL" id="NLS12119.1"/>
    </source>
</evidence>
<dbReference type="InterPro" id="IPR000305">
    <property type="entry name" value="GIY-YIG_endonuc"/>
</dbReference>
<dbReference type="PANTHER" id="PTHR34477:SF1">
    <property type="entry name" value="UPF0213 PROTEIN YHBQ"/>
    <property type="match status" value="1"/>
</dbReference>
<dbReference type="InterPro" id="IPR035901">
    <property type="entry name" value="GIY-YIG_endonuc_sf"/>
</dbReference>
<feature type="domain" description="GIY-YIG" evidence="2">
    <location>
        <begin position="11"/>
        <end position="86"/>
    </location>
</feature>
<protein>
    <submittedName>
        <fullName evidence="3">GIY-YIG nuclease family protein</fullName>
    </submittedName>
</protein>
<proteinExistence type="inferred from homology"/>
<dbReference type="PROSITE" id="PS50164">
    <property type="entry name" value="GIY_YIG"/>
    <property type="match status" value="1"/>
</dbReference>
<keyword evidence="4" id="KW-1185">Reference proteome</keyword>
<evidence type="ECO:0000256" key="1">
    <source>
        <dbReference type="ARBA" id="ARBA00007435"/>
    </source>
</evidence>
<dbReference type="InterPro" id="IPR050190">
    <property type="entry name" value="UPF0213_domain"/>
</dbReference>
<dbReference type="Pfam" id="PF01541">
    <property type="entry name" value="GIY-YIG"/>
    <property type="match status" value="1"/>
</dbReference>
<reference evidence="3 4" key="1">
    <citation type="submission" date="2020-04" db="EMBL/GenBank/DDBJ databases">
        <title>Vibrio sp. SM6, a novel species isolated from seawater.</title>
        <authorList>
            <person name="Wang X."/>
        </authorList>
    </citation>
    <scope>NUCLEOTIDE SEQUENCE [LARGE SCALE GENOMIC DNA]</scope>
    <source>
        <strain evidence="3 4">SM6</strain>
    </source>
</reference>
<dbReference type="AlphaFoldDB" id="A0A7X8TP45"/>
<dbReference type="PANTHER" id="PTHR34477">
    <property type="entry name" value="UPF0213 PROTEIN YHBQ"/>
    <property type="match status" value="1"/>
</dbReference>
<dbReference type="EMBL" id="JABAIK010000003">
    <property type="protein sequence ID" value="NLS12119.1"/>
    <property type="molecule type" value="Genomic_DNA"/>
</dbReference>
<dbReference type="RefSeq" id="WP_168835222.1">
    <property type="nucleotide sequence ID" value="NZ_JABAIK010000003.1"/>
</dbReference>
<dbReference type="SUPFAM" id="SSF82771">
    <property type="entry name" value="GIY-YIG endonuclease"/>
    <property type="match status" value="1"/>
</dbReference>
<evidence type="ECO:0000313" key="4">
    <source>
        <dbReference type="Proteomes" id="UP000535589"/>
    </source>
</evidence>
<evidence type="ECO:0000259" key="2">
    <source>
        <dbReference type="PROSITE" id="PS50164"/>
    </source>
</evidence>
<gene>
    <name evidence="3" type="ORF">HGP28_04325</name>
</gene>
<dbReference type="Gene3D" id="3.40.1440.10">
    <property type="entry name" value="GIY-YIG endonuclease"/>
    <property type="match status" value="1"/>
</dbReference>